<comment type="similarity">
    <text evidence="1">Belongs to the Fur family.</text>
</comment>
<evidence type="ECO:0000256" key="8">
    <source>
        <dbReference type="PIRSR" id="PIRSR602481-2"/>
    </source>
</evidence>
<keyword evidence="6" id="KW-0804">Transcription</keyword>
<dbReference type="EMBL" id="QSFD01000003">
    <property type="protein sequence ID" value="RHA19520.1"/>
    <property type="molecule type" value="Genomic_DNA"/>
</dbReference>
<comment type="cofactor">
    <cofactor evidence="7">
        <name>Zn(2+)</name>
        <dbReference type="ChEBI" id="CHEBI:29105"/>
    </cofactor>
    <text evidence="7">Binds 1 zinc ion per subunit.</text>
</comment>
<sequence>MIKRSVQRELIRNNLAHRTDHPTADMVYQSIREELPNISLGTVYRNLRFLVDQGDALSLKLGDGKEHFDGNVNPHFHFICTQCGCVDDIFMPSIDEICTTASKYYSGDIKGHSTYFYGTCPNCKTKH</sequence>
<keyword evidence="10" id="KW-1185">Reference proteome</keyword>
<evidence type="ECO:0000256" key="5">
    <source>
        <dbReference type="ARBA" id="ARBA00023125"/>
    </source>
</evidence>
<keyword evidence="2" id="KW-0678">Repressor</keyword>
<feature type="binding site" evidence="8">
    <location>
        <position position="112"/>
    </location>
    <ligand>
        <name>Fe cation</name>
        <dbReference type="ChEBI" id="CHEBI:24875"/>
    </ligand>
</feature>
<keyword evidence="5" id="KW-0238">DNA-binding</keyword>
<evidence type="ECO:0000256" key="2">
    <source>
        <dbReference type="ARBA" id="ARBA00022491"/>
    </source>
</evidence>
<reference evidence="9 10" key="1">
    <citation type="submission" date="2018-08" db="EMBL/GenBank/DDBJ databases">
        <title>A genome reference for cultivated species of the human gut microbiota.</title>
        <authorList>
            <person name="Zou Y."/>
            <person name="Xue W."/>
            <person name="Luo G."/>
        </authorList>
    </citation>
    <scope>NUCLEOTIDE SEQUENCE [LARGE SCALE GENOMIC DNA]</scope>
    <source>
        <strain evidence="9 10">AM44-11BH</strain>
    </source>
</reference>
<dbReference type="RefSeq" id="WP_117969896.1">
    <property type="nucleotide sequence ID" value="NZ_CAUBDO010000032.1"/>
</dbReference>
<dbReference type="SUPFAM" id="SSF46785">
    <property type="entry name" value="Winged helix' DNA-binding domain"/>
    <property type="match status" value="1"/>
</dbReference>
<evidence type="ECO:0000256" key="1">
    <source>
        <dbReference type="ARBA" id="ARBA00007957"/>
    </source>
</evidence>
<dbReference type="Pfam" id="PF01475">
    <property type="entry name" value="FUR"/>
    <property type="match status" value="1"/>
</dbReference>
<dbReference type="Proteomes" id="UP000284779">
    <property type="component" value="Unassembled WGS sequence"/>
</dbReference>
<dbReference type="GO" id="GO:1900376">
    <property type="term" value="P:regulation of secondary metabolite biosynthetic process"/>
    <property type="evidence" value="ECO:0007669"/>
    <property type="project" value="TreeGrafter"/>
</dbReference>
<dbReference type="Gene3D" id="1.10.10.10">
    <property type="entry name" value="Winged helix-like DNA-binding domain superfamily/Winged helix DNA-binding domain"/>
    <property type="match status" value="1"/>
</dbReference>
<evidence type="ECO:0000256" key="6">
    <source>
        <dbReference type="ARBA" id="ARBA00023163"/>
    </source>
</evidence>
<keyword evidence="8" id="KW-0408">Iron</keyword>
<organism evidence="9 10">
    <name type="scientific">Eubacterium ventriosum</name>
    <dbReference type="NCBI Taxonomy" id="39496"/>
    <lineage>
        <taxon>Bacteria</taxon>
        <taxon>Bacillati</taxon>
        <taxon>Bacillota</taxon>
        <taxon>Clostridia</taxon>
        <taxon>Eubacteriales</taxon>
        <taxon>Eubacteriaceae</taxon>
        <taxon>Eubacterium</taxon>
    </lineage>
</organism>
<dbReference type="InterPro" id="IPR036388">
    <property type="entry name" value="WH-like_DNA-bd_sf"/>
</dbReference>
<gene>
    <name evidence="9" type="ORF">DW944_04040</name>
</gene>
<dbReference type="GO" id="GO:0045892">
    <property type="term" value="P:negative regulation of DNA-templated transcription"/>
    <property type="evidence" value="ECO:0007669"/>
    <property type="project" value="TreeGrafter"/>
</dbReference>
<comment type="cofactor">
    <cofactor evidence="8">
        <name>Mn(2+)</name>
        <dbReference type="ChEBI" id="CHEBI:29035"/>
    </cofactor>
    <cofactor evidence="8">
        <name>Fe(2+)</name>
        <dbReference type="ChEBI" id="CHEBI:29033"/>
    </cofactor>
    <text evidence="8">Binds 1 Mn(2+) or Fe(2+) ion per subunit.</text>
</comment>
<evidence type="ECO:0000313" key="9">
    <source>
        <dbReference type="EMBL" id="RHA19520.1"/>
    </source>
</evidence>
<dbReference type="GO" id="GO:0003700">
    <property type="term" value="F:DNA-binding transcription factor activity"/>
    <property type="evidence" value="ECO:0007669"/>
    <property type="project" value="InterPro"/>
</dbReference>
<comment type="caution">
    <text evidence="9">The sequence shown here is derived from an EMBL/GenBank/DDBJ whole genome shotgun (WGS) entry which is preliminary data.</text>
</comment>
<name>A0A413RAL9_9FIRM</name>
<evidence type="ECO:0000313" key="10">
    <source>
        <dbReference type="Proteomes" id="UP000284779"/>
    </source>
</evidence>
<dbReference type="Gene3D" id="3.30.1490.190">
    <property type="match status" value="1"/>
</dbReference>
<dbReference type="PANTHER" id="PTHR33202">
    <property type="entry name" value="ZINC UPTAKE REGULATION PROTEIN"/>
    <property type="match status" value="1"/>
</dbReference>
<feature type="binding site" evidence="7">
    <location>
        <position position="83"/>
    </location>
    <ligand>
        <name>Zn(2+)</name>
        <dbReference type="ChEBI" id="CHEBI:29105"/>
    </ligand>
</feature>
<keyword evidence="4" id="KW-0805">Transcription regulation</keyword>
<feature type="binding site" evidence="7">
    <location>
        <position position="80"/>
    </location>
    <ligand>
        <name>Zn(2+)</name>
        <dbReference type="ChEBI" id="CHEBI:29105"/>
    </ligand>
</feature>
<keyword evidence="3 7" id="KW-0862">Zinc</keyword>
<dbReference type="InterPro" id="IPR002481">
    <property type="entry name" value="FUR"/>
</dbReference>
<dbReference type="InterPro" id="IPR043135">
    <property type="entry name" value="Fur_C"/>
</dbReference>
<feature type="binding site" evidence="7">
    <location>
        <position position="123"/>
    </location>
    <ligand>
        <name>Zn(2+)</name>
        <dbReference type="ChEBI" id="CHEBI:29105"/>
    </ligand>
</feature>
<evidence type="ECO:0000256" key="3">
    <source>
        <dbReference type="ARBA" id="ARBA00022833"/>
    </source>
</evidence>
<proteinExistence type="inferred from homology"/>
<dbReference type="PANTHER" id="PTHR33202:SF7">
    <property type="entry name" value="FERRIC UPTAKE REGULATION PROTEIN"/>
    <property type="match status" value="1"/>
</dbReference>
<dbReference type="GO" id="GO:0000976">
    <property type="term" value="F:transcription cis-regulatory region binding"/>
    <property type="evidence" value="ECO:0007669"/>
    <property type="project" value="TreeGrafter"/>
</dbReference>
<feature type="binding site" evidence="7">
    <location>
        <position position="120"/>
    </location>
    <ligand>
        <name>Zn(2+)</name>
        <dbReference type="ChEBI" id="CHEBI:29105"/>
    </ligand>
</feature>
<keyword evidence="7" id="KW-0479">Metal-binding</keyword>
<evidence type="ECO:0000256" key="4">
    <source>
        <dbReference type="ARBA" id="ARBA00023015"/>
    </source>
</evidence>
<dbReference type="CDD" id="cd07153">
    <property type="entry name" value="Fur_like"/>
    <property type="match status" value="1"/>
</dbReference>
<evidence type="ECO:0000256" key="7">
    <source>
        <dbReference type="PIRSR" id="PIRSR602481-1"/>
    </source>
</evidence>
<dbReference type="AlphaFoldDB" id="A0A413RAL9"/>
<protein>
    <submittedName>
        <fullName evidence="9">Transcriptional repressor</fullName>
    </submittedName>
</protein>
<dbReference type="GO" id="GO:0008270">
    <property type="term" value="F:zinc ion binding"/>
    <property type="evidence" value="ECO:0007669"/>
    <property type="project" value="TreeGrafter"/>
</dbReference>
<accession>A0A413RAL9</accession>
<dbReference type="InterPro" id="IPR036390">
    <property type="entry name" value="WH_DNA-bd_sf"/>
</dbReference>